<dbReference type="InterPro" id="IPR035965">
    <property type="entry name" value="PAS-like_dom_sf"/>
</dbReference>
<accession>A0ABY8HTU7</accession>
<dbReference type="CDD" id="cd00130">
    <property type="entry name" value="PAS"/>
    <property type="match status" value="1"/>
</dbReference>
<evidence type="ECO:0000259" key="1">
    <source>
        <dbReference type="PROSITE" id="PS50112"/>
    </source>
</evidence>
<name>A0ABY8HTU7_ENSAD</name>
<keyword evidence="3" id="KW-1185">Reference proteome</keyword>
<proteinExistence type="predicted"/>
<dbReference type="PROSITE" id="PS50112">
    <property type="entry name" value="PAS"/>
    <property type="match status" value="1"/>
</dbReference>
<evidence type="ECO:0000313" key="3">
    <source>
        <dbReference type="Proteomes" id="UP001214094"/>
    </source>
</evidence>
<dbReference type="SUPFAM" id="SSF55785">
    <property type="entry name" value="PYP-like sensor domain (PAS domain)"/>
    <property type="match status" value="1"/>
</dbReference>
<feature type="domain" description="PAS" evidence="1">
    <location>
        <begin position="1"/>
        <end position="39"/>
    </location>
</feature>
<protein>
    <submittedName>
        <fullName evidence="2">PAS domain S-box protein</fullName>
    </submittedName>
</protein>
<dbReference type="GeneID" id="69987021"/>
<dbReference type="RefSeq" id="WP_112975522.1">
    <property type="nucleotide sequence ID" value="NZ_CAXURO020000003.1"/>
</dbReference>
<dbReference type="EMBL" id="CP121310">
    <property type="protein sequence ID" value="WFP95552.1"/>
    <property type="molecule type" value="Genomic_DNA"/>
</dbReference>
<organism evidence="2 3">
    <name type="scientific">Ensifer adhaerens</name>
    <name type="common">Sinorhizobium morelense</name>
    <dbReference type="NCBI Taxonomy" id="106592"/>
    <lineage>
        <taxon>Bacteria</taxon>
        <taxon>Pseudomonadati</taxon>
        <taxon>Pseudomonadota</taxon>
        <taxon>Alphaproteobacteria</taxon>
        <taxon>Hyphomicrobiales</taxon>
        <taxon>Rhizobiaceae</taxon>
        <taxon>Sinorhizobium/Ensifer group</taxon>
        <taxon>Ensifer</taxon>
    </lineage>
</organism>
<geneLocation type="plasmid" evidence="2 3">
    <name>unnamedB</name>
</geneLocation>
<gene>
    <name evidence="2" type="ORF">P4B07_27890</name>
</gene>
<dbReference type="NCBIfam" id="TIGR00229">
    <property type="entry name" value="sensory_box"/>
    <property type="match status" value="1"/>
</dbReference>
<sequence length="39" mass="4383">MVQTDLTGCFLPVNNRFCEILGYRESELLSMGMLDICVA</sequence>
<evidence type="ECO:0000313" key="2">
    <source>
        <dbReference type="EMBL" id="WFP95552.1"/>
    </source>
</evidence>
<dbReference type="Gene3D" id="3.30.450.20">
    <property type="entry name" value="PAS domain"/>
    <property type="match status" value="1"/>
</dbReference>
<reference evidence="2 3" key="1">
    <citation type="submission" date="2023-03" db="EMBL/GenBank/DDBJ databases">
        <title>Comparative genome and transcriptome analysis combination mining strategies for increasing vitamin B12 production of Ensifer adhaerens strain.</title>
        <authorList>
            <person name="Yongheng L."/>
        </authorList>
    </citation>
    <scope>NUCLEOTIDE SEQUENCE [LARGE SCALE GENOMIC DNA]</scope>
    <source>
        <strain evidence="2 3">Casida A-T305</strain>
        <plasmid evidence="2 3">unnamedB</plasmid>
    </source>
</reference>
<dbReference type="InterPro" id="IPR000014">
    <property type="entry name" value="PAS"/>
</dbReference>
<dbReference type="Proteomes" id="UP001214094">
    <property type="component" value="Plasmid unnamedB"/>
</dbReference>
<keyword evidence="2" id="KW-0614">Plasmid</keyword>